<proteinExistence type="inferred from homology"/>
<comment type="similarity">
    <text evidence="1">Belongs to the non-flavoprotein flavin reductase family.</text>
</comment>
<keyword evidence="2" id="KW-0560">Oxidoreductase</keyword>
<evidence type="ECO:0000256" key="2">
    <source>
        <dbReference type="ARBA" id="ARBA00023002"/>
    </source>
</evidence>
<evidence type="ECO:0000313" key="5">
    <source>
        <dbReference type="Proteomes" id="UP001501581"/>
    </source>
</evidence>
<evidence type="ECO:0000256" key="1">
    <source>
        <dbReference type="ARBA" id="ARBA00008898"/>
    </source>
</evidence>
<dbReference type="Pfam" id="PF01613">
    <property type="entry name" value="Flavin_Reduct"/>
    <property type="match status" value="1"/>
</dbReference>
<name>A0ABN1TJW0_9ACTN</name>
<dbReference type="SMART" id="SM00903">
    <property type="entry name" value="Flavin_Reduct"/>
    <property type="match status" value="1"/>
</dbReference>
<organism evidence="4 5">
    <name type="scientific">Nocardioides dubius</name>
    <dbReference type="NCBI Taxonomy" id="317019"/>
    <lineage>
        <taxon>Bacteria</taxon>
        <taxon>Bacillati</taxon>
        <taxon>Actinomycetota</taxon>
        <taxon>Actinomycetes</taxon>
        <taxon>Propionibacteriales</taxon>
        <taxon>Nocardioidaceae</taxon>
        <taxon>Nocardioides</taxon>
    </lineage>
</organism>
<dbReference type="InterPro" id="IPR002563">
    <property type="entry name" value="Flavin_Rdtase-like_dom"/>
</dbReference>
<dbReference type="EMBL" id="BAAALG010000001">
    <property type="protein sequence ID" value="GAA1090583.1"/>
    <property type="molecule type" value="Genomic_DNA"/>
</dbReference>
<dbReference type="PANTHER" id="PTHR30466">
    <property type="entry name" value="FLAVIN REDUCTASE"/>
    <property type="match status" value="1"/>
</dbReference>
<dbReference type="Gene3D" id="2.30.110.10">
    <property type="entry name" value="Electron Transport, Fmn-binding Protein, Chain A"/>
    <property type="match status" value="1"/>
</dbReference>
<dbReference type="SUPFAM" id="SSF50475">
    <property type="entry name" value="FMN-binding split barrel"/>
    <property type="match status" value="1"/>
</dbReference>
<dbReference type="PANTHER" id="PTHR30466:SF11">
    <property type="entry name" value="FLAVIN-DEPENDENT MONOOXYGENASE, REDUCTASE SUBUNIT HSAB"/>
    <property type="match status" value="1"/>
</dbReference>
<dbReference type="InterPro" id="IPR012349">
    <property type="entry name" value="Split_barrel_FMN-bd"/>
</dbReference>
<dbReference type="RefSeq" id="WP_343990239.1">
    <property type="nucleotide sequence ID" value="NZ_BAAALG010000001.1"/>
</dbReference>
<dbReference type="Proteomes" id="UP001501581">
    <property type="component" value="Unassembled WGS sequence"/>
</dbReference>
<comment type="caution">
    <text evidence="4">The sequence shown here is derived from an EMBL/GenBank/DDBJ whole genome shotgun (WGS) entry which is preliminary data.</text>
</comment>
<gene>
    <name evidence="4" type="ORF">GCM10009668_01470</name>
</gene>
<sequence>MATATTIDPMLMRTCMGQFASGVTVVTGVDESGAPLGFACQSFASLSLDPALILICVDHRGRSWPQIAPTGRFTVNVLAEQQEDLVNRFGSSRGLRFEGLDWHYSHQGTPSLPDVLLRVHCEVHEVLPGGDHDIIVGRVTDLELGAGGDPMLFFRGKVGIRHEIAVDTLTLGWGWE</sequence>
<feature type="domain" description="Flavin reductase like" evidence="3">
    <location>
        <begin position="16"/>
        <end position="160"/>
    </location>
</feature>
<keyword evidence="5" id="KW-1185">Reference proteome</keyword>
<accession>A0ABN1TJW0</accession>
<evidence type="ECO:0000313" key="4">
    <source>
        <dbReference type="EMBL" id="GAA1090583.1"/>
    </source>
</evidence>
<protein>
    <submittedName>
        <fullName evidence="4">Flavin reductase family protein</fullName>
    </submittedName>
</protein>
<reference evidence="4 5" key="1">
    <citation type="journal article" date="2019" name="Int. J. Syst. Evol. Microbiol.">
        <title>The Global Catalogue of Microorganisms (GCM) 10K type strain sequencing project: providing services to taxonomists for standard genome sequencing and annotation.</title>
        <authorList>
            <consortium name="The Broad Institute Genomics Platform"/>
            <consortium name="The Broad Institute Genome Sequencing Center for Infectious Disease"/>
            <person name="Wu L."/>
            <person name="Ma J."/>
        </authorList>
    </citation>
    <scope>NUCLEOTIDE SEQUENCE [LARGE SCALE GENOMIC DNA]</scope>
    <source>
        <strain evidence="4 5">JCM 13008</strain>
    </source>
</reference>
<evidence type="ECO:0000259" key="3">
    <source>
        <dbReference type="SMART" id="SM00903"/>
    </source>
</evidence>
<dbReference type="InterPro" id="IPR050268">
    <property type="entry name" value="NADH-dep_flavin_reductase"/>
</dbReference>